<dbReference type="EC" id="3.5.2.6" evidence="2"/>
<dbReference type="OrthoDB" id="9814204at2"/>
<evidence type="ECO:0000259" key="1">
    <source>
        <dbReference type="Pfam" id="PF00144"/>
    </source>
</evidence>
<accession>D5RJL5</accession>
<protein>
    <submittedName>
        <fullName evidence="2">Beta-lactamase</fullName>
        <ecNumber evidence="2">3.5.2.6</ecNumber>
    </submittedName>
</protein>
<dbReference type="RefSeq" id="WP_007005124.1">
    <property type="nucleotide sequence ID" value="NZ_GG770781.1"/>
</dbReference>
<dbReference type="HOGENOM" id="CLU_030169_2_0_5"/>
<gene>
    <name evidence="2" type="ORF">HMPREF0731_1275</name>
</gene>
<dbReference type="PANTHER" id="PTHR43283:SF7">
    <property type="entry name" value="BETA-LACTAMASE-RELATED DOMAIN-CONTAINING PROTEIN"/>
    <property type="match status" value="1"/>
</dbReference>
<dbReference type="Pfam" id="PF00144">
    <property type="entry name" value="Beta-lactamase"/>
    <property type="match status" value="1"/>
</dbReference>
<dbReference type="InterPro" id="IPR012338">
    <property type="entry name" value="Beta-lactam/transpept-like"/>
</dbReference>
<dbReference type="InterPro" id="IPR001466">
    <property type="entry name" value="Beta-lactam-related"/>
</dbReference>
<name>D5RJL5_9PROT</name>
<dbReference type="Proteomes" id="UP000005324">
    <property type="component" value="Unassembled WGS sequence"/>
</dbReference>
<feature type="domain" description="Beta-lactamase-related" evidence="1">
    <location>
        <begin position="46"/>
        <end position="318"/>
    </location>
</feature>
<dbReference type="PANTHER" id="PTHR43283">
    <property type="entry name" value="BETA-LACTAMASE-RELATED"/>
    <property type="match status" value="1"/>
</dbReference>
<evidence type="ECO:0000313" key="3">
    <source>
        <dbReference type="Proteomes" id="UP000005324"/>
    </source>
</evidence>
<proteinExistence type="predicted"/>
<sequence>MREETSPQAETGIGDWPRWASPAAAGWDEGQLRLALRHATGLDTSALLLVVGGRVLLAEGQVAARYNVHSIRKSILSALIGMQVAEGRLDLDATLEQLGIDDRLGLTARERLATLLDLLCARSGVYHPSGYESPWMLSIKPARHSAGPGTTWCYNNWDFNALGSIFRERCGDIFAEFSTRLAGPLGMQDFDAARDGAYVELPESQHPAYPFRMSARDLARLGELFLRRGTWQGQRLLPEEWVRLSTLPISEAGHHGAYGYMWWVARQGILYPNVVVPEGSFAAHGTRGHKLLVMPALDAVLVHRTDTDQPNTSVSAAQFGRLLALLLRAAPRS</sequence>
<keyword evidence="2" id="KW-0378">Hydrolase</keyword>
<dbReference type="SUPFAM" id="SSF56601">
    <property type="entry name" value="beta-lactamase/transpeptidase-like"/>
    <property type="match status" value="1"/>
</dbReference>
<organism evidence="2 3">
    <name type="scientific">Pseudoroseomonas cervicalis ATCC 49957</name>
    <dbReference type="NCBI Taxonomy" id="525371"/>
    <lineage>
        <taxon>Bacteria</taxon>
        <taxon>Pseudomonadati</taxon>
        <taxon>Pseudomonadota</taxon>
        <taxon>Alphaproteobacteria</taxon>
        <taxon>Acetobacterales</taxon>
        <taxon>Roseomonadaceae</taxon>
        <taxon>Roseomonas</taxon>
    </lineage>
</organism>
<keyword evidence="3" id="KW-1185">Reference proteome</keyword>
<dbReference type="EMBL" id="ADVL01000210">
    <property type="protein sequence ID" value="EFH12499.1"/>
    <property type="molecule type" value="Genomic_DNA"/>
</dbReference>
<dbReference type="GO" id="GO:0008800">
    <property type="term" value="F:beta-lactamase activity"/>
    <property type="evidence" value="ECO:0007669"/>
    <property type="project" value="UniProtKB-EC"/>
</dbReference>
<dbReference type="Gene3D" id="3.40.710.10">
    <property type="entry name" value="DD-peptidase/beta-lactamase superfamily"/>
    <property type="match status" value="1"/>
</dbReference>
<comment type="caution">
    <text evidence="2">The sequence shown here is derived from an EMBL/GenBank/DDBJ whole genome shotgun (WGS) entry which is preliminary data.</text>
</comment>
<dbReference type="InterPro" id="IPR050789">
    <property type="entry name" value="Diverse_Enzym_Activities"/>
</dbReference>
<dbReference type="AlphaFoldDB" id="D5RJL5"/>
<reference evidence="2 3" key="1">
    <citation type="submission" date="2010-04" db="EMBL/GenBank/DDBJ databases">
        <authorList>
            <person name="Qin X."/>
            <person name="Bachman B."/>
            <person name="Battles P."/>
            <person name="Bell A."/>
            <person name="Bess C."/>
            <person name="Bickham C."/>
            <person name="Chaboub L."/>
            <person name="Chen D."/>
            <person name="Coyle M."/>
            <person name="Deiros D.R."/>
            <person name="Dinh H."/>
            <person name="Forbes L."/>
            <person name="Fowler G."/>
            <person name="Francisco L."/>
            <person name="Fu Q."/>
            <person name="Gubbala S."/>
            <person name="Hale W."/>
            <person name="Han Y."/>
            <person name="Hemphill L."/>
            <person name="Highlander S.K."/>
            <person name="Hirani K."/>
            <person name="Hogues M."/>
            <person name="Jackson L."/>
            <person name="Jakkamsetti A."/>
            <person name="Javaid M."/>
            <person name="Jiang H."/>
            <person name="Korchina V."/>
            <person name="Kovar C."/>
            <person name="Lara F."/>
            <person name="Lee S."/>
            <person name="Mata R."/>
            <person name="Mathew T."/>
            <person name="Moen C."/>
            <person name="Morales K."/>
            <person name="Munidasa M."/>
            <person name="Nazareth L."/>
            <person name="Ngo R."/>
            <person name="Nguyen L."/>
            <person name="Okwuonu G."/>
            <person name="Ongeri F."/>
            <person name="Patil S."/>
            <person name="Petrosino J."/>
            <person name="Pham C."/>
            <person name="Pham P."/>
            <person name="Pu L.-L."/>
            <person name="Puazo M."/>
            <person name="Raj R."/>
            <person name="Reid J."/>
            <person name="Rouhana J."/>
            <person name="Saada N."/>
            <person name="Shang Y."/>
            <person name="Simmons D."/>
            <person name="Thornton R."/>
            <person name="Warren J."/>
            <person name="Weissenberger G."/>
            <person name="Zhang J."/>
            <person name="Zhang L."/>
            <person name="Zhou C."/>
            <person name="Zhu D."/>
            <person name="Muzny D."/>
            <person name="Worley K."/>
            <person name="Gibbs R."/>
        </authorList>
    </citation>
    <scope>NUCLEOTIDE SEQUENCE [LARGE SCALE GENOMIC DNA]</scope>
    <source>
        <strain evidence="2 3">ATCC 49957</strain>
    </source>
</reference>
<evidence type="ECO:0000313" key="2">
    <source>
        <dbReference type="EMBL" id="EFH12499.1"/>
    </source>
</evidence>